<evidence type="ECO:0000256" key="1">
    <source>
        <dbReference type="SAM" id="Phobius"/>
    </source>
</evidence>
<feature type="transmembrane region" description="Helical" evidence="1">
    <location>
        <begin position="83"/>
        <end position="100"/>
    </location>
</feature>
<dbReference type="Proteomes" id="UP001597405">
    <property type="component" value="Unassembled WGS sequence"/>
</dbReference>
<feature type="transmembrane region" description="Helical" evidence="1">
    <location>
        <begin position="31"/>
        <end position="51"/>
    </location>
</feature>
<keyword evidence="1" id="KW-0812">Transmembrane</keyword>
<protein>
    <submittedName>
        <fullName evidence="2">DUF6804 family protein</fullName>
    </submittedName>
</protein>
<feature type="transmembrane region" description="Helical" evidence="1">
    <location>
        <begin position="7"/>
        <end position="25"/>
    </location>
</feature>
<comment type="caution">
    <text evidence="2">The sequence shown here is derived from an EMBL/GenBank/DDBJ whole genome shotgun (WGS) entry which is preliminary data.</text>
</comment>
<proteinExistence type="predicted"/>
<reference evidence="3" key="1">
    <citation type="journal article" date="2019" name="Int. J. Syst. Evol. Microbiol.">
        <title>The Global Catalogue of Microorganisms (GCM) 10K type strain sequencing project: providing services to taxonomists for standard genome sequencing and annotation.</title>
        <authorList>
            <consortium name="The Broad Institute Genomics Platform"/>
            <consortium name="The Broad Institute Genome Sequencing Center for Infectious Disease"/>
            <person name="Wu L."/>
            <person name="Ma J."/>
        </authorList>
    </citation>
    <scope>NUCLEOTIDE SEQUENCE [LARGE SCALE GENOMIC DNA]</scope>
    <source>
        <strain evidence="3">CGMCC 1.16225</strain>
    </source>
</reference>
<evidence type="ECO:0000313" key="2">
    <source>
        <dbReference type="EMBL" id="MFD1985693.1"/>
    </source>
</evidence>
<dbReference type="Pfam" id="PF20619">
    <property type="entry name" value="DUF6804"/>
    <property type="match status" value="1"/>
</dbReference>
<feature type="transmembrane region" description="Helical" evidence="1">
    <location>
        <begin position="60"/>
        <end position="77"/>
    </location>
</feature>
<organism evidence="2 3">
    <name type="scientific">Mesorhizobium newzealandense</name>
    <dbReference type="NCBI Taxonomy" id="1300302"/>
    <lineage>
        <taxon>Bacteria</taxon>
        <taxon>Pseudomonadati</taxon>
        <taxon>Pseudomonadota</taxon>
        <taxon>Alphaproteobacteria</taxon>
        <taxon>Hyphomicrobiales</taxon>
        <taxon>Phyllobacteriaceae</taxon>
        <taxon>Mesorhizobium</taxon>
    </lineage>
</organism>
<evidence type="ECO:0000313" key="3">
    <source>
        <dbReference type="Proteomes" id="UP001597405"/>
    </source>
</evidence>
<name>A0ABW4UGN5_9HYPH</name>
<dbReference type="RefSeq" id="WP_379103242.1">
    <property type="nucleotide sequence ID" value="NZ_JBHUGZ010000017.1"/>
</dbReference>
<dbReference type="EMBL" id="JBHUGZ010000017">
    <property type="protein sequence ID" value="MFD1985693.1"/>
    <property type="molecule type" value="Genomic_DNA"/>
</dbReference>
<keyword evidence="3" id="KW-1185">Reference proteome</keyword>
<keyword evidence="1" id="KW-0472">Membrane</keyword>
<keyword evidence="1" id="KW-1133">Transmembrane helix</keyword>
<accession>A0ABW4UGN5</accession>
<dbReference type="InterPro" id="IPR046548">
    <property type="entry name" value="DUF6804"/>
</dbReference>
<sequence>MLSTPAGTVRLVAIVTAIAMLLAVAPWPYGYYQLLRVVGFFAGAYCGTMVWRSGPANRNLAWALFAAALVFNPFLPVYLPREVWAVLDAAAAGLFGFVAYRHRG</sequence>
<gene>
    <name evidence="2" type="ORF">ACFSOZ_24910</name>
</gene>